<keyword evidence="1" id="KW-0812">Transmembrane</keyword>
<dbReference type="Proteomes" id="UP000326994">
    <property type="component" value="Unassembled WGS sequence"/>
</dbReference>
<feature type="domain" description="CAAX prenyl protease 2/Lysostaphin resistance protein A-like" evidence="2">
    <location>
        <begin position="141"/>
        <end position="237"/>
    </location>
</feature>
<keyword evidence="4" id="KW-1185">Reference proteome</keyword>
<dbReference type="GO" id="GO:0080120">
    <property type="term" value="P:CAAX-box protein maturation"/>
    <property type="evidence" value="ECO:0007669"/>
    <property type="project" value="UniProtKB-ARBA"/>
</dbReference>
<dbReference type="InterPro" id="IPR003675">
    <property type="entry name" value="Rce1/LyrA-like_dom"/>
</dbReference>
<feature type="transmembrane region" description="Helical" evidence="1">
    <location>
        <begin position="269"/>
        <end position="285"/>
    </location>
</feature>
<dbReference type="EMBL" id="BKCF01000004">
    <property type="protein sequence ID" value="GEQ86579.1"/>
    <property type="molecule type" value="Genomic_DNA"/>
</dbReference>
<dbReference type="PANTHER" id="PTHR39430:SF1">
    <property type="entry name" value="PROTEASE"/>
    <property type="match status" value="1"/>
</dbReference>
<feature type="transmembrane region" description="Helical" evidence="1">
    <location>
        <begin position="136"/>
        <end position="155"/>
    </location>
</feature>
<keyword evidence="1" id="KW-0472">Membrane</keyword>
<feature type="transmembrane region" description="Helical" evidence="1">
    <location>
        <begin position="176"/>
        <end position="193"/>
    </location>
</feature>
<dbReference type="GO" id="GO:0004175">
    <property type="term" value="F:endopeptidase activity"/>
    <property type="evidence" value="ECO:0007669"/>
    <property type="project" value="UniProtKB-ARBA"/>
</dbReference>
<evidence type="ECO:0000256" key="1">
    <source>
        <dbReference type="SAM" id="Phobius"/>
    </source>
</evidence>
<feature type="transmembrane region" description="Helical" evidence="1">
    <location>
        <begin position="199"/>
        <end position="220"/>
    </location>
</feature>
<comment type="caution">
    <text evidence="3">The sequence shown here is derived from an EMBL/GenBank/DDBJ whole genome shotgun (WGS) entry which is preliminary data.</text>
</comment>
<evidence type="ECO:0000259" key="2">
    <source>
        <dbReference type="Pfam" id="PF02517"/>
    </source>
</evidence>
<dbReference type="Pfam" id="PF02517">
    <property type="entry name" value="Rce1-like"/>
    <property type="match status" value="1"/>
</dbReference>
<reference evidence="3 4" key="1">
    <citation type="submission" date="2019-08" db="EMBL/GenBank/DDBJ databases">
        <title>Ulvibacter marinistellae sp. nov., isolated from a starfish, Patiria pectinifera.</title>
        <authorList>
            <person name="Kawano K."/>
            <person name="Ushijima N."/>
            <person name="Kihara M."/>
            <person name="Itoh H."/>
        </authorList>
    </citation>
    <scope>NUCLEOTIDE SEQUENCE [LARGE SCALE GENOMIC DNA]</scope>
    <source>
        <strain evidence="3 4">KK4</strain>
    </source>
</reference>
<evidence type="ECO:0000313" key="3">
    <source>
        <dbReference type="EMBL" id="GEQ86579.1"/>
    </source>
</evidence>
<name>A0A5J4G1L8_9FLAO</name>
<accession>A0A5J4G1L8</accession>
<keyword evidence="1" id="KW-1133">Transmembrane helix</keyword>
<gene>
    <name evidence="3" type="primary">yyaK</name>
    <name evidence="3" type="ORF">ULMS_20870</name>
</gene>
<feature type="transmembrane region" description="Helical" evidence="1">
    <location>
        <begin position="103"/>
        <end position="124"/>
    </location>
</feature>
<dbReference type="OrthoDB" id="2806188at2"/>
<feature type="transmembrane region" description="Helical" evidence="1">
    <location>
        <begin position="232"/>
        <end position="249"/>
    </location>
</feature>
<dbReference type="RefSeq" id="WP_151894512.1">
    <property type="nucleotide sequence ID" value="NZ_BKCF01000004.1"/>
</dbReference>
<proteinExistence type="predicted"/>
<dbReference type="AlphaFoldDB" id="A0A5J4G1L8"/>
<organism evidence="3 4">
    <name type="scientific">Patiriisocius marinistellae</name>
    <dbReference type="NCBI Taxonomy" id="2494560"/>
    <lineage>
        <taxon>Bacteria</taxon>
        <taxon>Pseudomonadati</taxon>
        <taxon>Bacteroidota</taxon>
        <taxon>Flavobacteriia</taxon>
        <taxon>Flavobacteriales</taxon>
        <taxon>Flavobacteriaceae</taxon>
        <taxon>Patiriisocius</taxon>
    </lineage>
</organism>
<feature type="transmembrane region" description="Helical" evidence="1">
    <location>
        <begin position="59"/>
        <end position="83"/>
    </location>
</feature>
<sequence>MNYIQQVYKGKNSPWMFWLTFILTAGLFIGNLIFFLFFGDGIDIAEEQRKLMEIIPSKNFWLAANLLPFAFLLGLLFLLVKFLHERSLLSLTTSRSKIDFGRVFFSFFLIVIITIVSFALSYFVDPSQVELQFDPVKFTILLIISLLLFPLQIGLEEYLFRGYMMQHVGAFVKNRWFPLIITSVLFGVFHGANPEVAEMGWVIMIFYIGTGLLLGIMTLMDEGLELALGFHFGNNLMAAILVTSEWSALQTDAIFIYTAEEAGTSLAEIILPVFIVYPIILLILAKKYKWKNWKDKLFGKVTPPITTSPPEAPFNDNLIEHN</sequence>
<evidence type="ECO:0000313" key="4">
    <source>
        <dbReference type="Proteomes" id="UP000326994"/>
    </source>
</evidence>
<feature type="transmembrane region" description="Helical" evidence="1">
    <location>
        <begin position="15"/>
        <end position="39"/>
    </location>
</feature>
<protein>
    <submittedName>
        <fullName evidence="3">Abortive infection protein</fullName>
    </submittedName>
</protein>
<dbReference type="PANTHER" id="PTHR39430">
    <property type="entry name" value="MEMBRANE-ASSOCIATED PROTEASE-RELATED"/>
    <property type="match status" value="1"/>
</dbReference>